<keyword evidence="1" id="KW-0472">Membrane</keyword>
<feature type="transmembrane region" description="Helical" evidence="1">
    <location>
        <begin position="71"/>
        <end position="93"/>
    </location>
</feature>
<feature type="non-terminal residue" evidence="2">
    <location>
        <position position="482"/>
    </location>
</feature>
<proteinExistence type="predicted"/>
<gene>
    <name evidence="2" type="ORF">CR513_09363</name>
</gene>
<dbReference type="PANTHER" id="PTHR31168">
    <property type="entry name" value="OS02G0292800 PROTEIN"/>
    <property type="match status" value="1"/>
</dbReference>
<dbReference type="InterPro" id="IPR006747">
    <property type="entry name" value="DUF599"/>
</dbReference>
<dbReference type="Pfam" id="PF04654">
    <property type="entry name" value="DUF599"/>
    <property type="match status" value="2"/>
</dbReference>
<keyword evidence="1" id="KW-0812">Transmembrane</keyword>
<feature type="non-terminal residue" evidence="2">
    <location>
        <position position="1"/>
    </location>
</feature>
<feature type="transmembrane region" description="Helical" evidence="1">
    <location>
        <begin position="366"/>
        <end position="387"/>
    </location>
</feature>
<dbReference type="EMBL" id="QJKJ01001651">
    <property type="protein sequence ID" value="RDY06622.1"/>
    <property type="molecule type" value="Genomic_DNA"/>
</dbReference>
<reference evidence="2" key="1">
    <citation type="submission" date="2018-05" db="EMBL/GenBank/DDBJ databases">
        <title>Draft genome of Mucuna pruriens seed.</title>
        <authorList>
            <person name="Nnadi N.E."/>
            <person name="Vos R."/>
            <person name="Hasami M.H."/>
            <person name="Devisetty U.K."/>
            <person name="Aguiy J.C."/>
        </authorList>
    </citation>
    <scope>NUCLEOTIDE SEQUENCE [LARGE SCALE GENOMIC DNA]</scope>
    <source>
        <strain evidence="2">JCA_2017</strain>
    </source>
</reference>
<dbReference type="AlphaFoldDB" id="A0A371HV20"/>
<dbReference type="PANTHER" id="PTHR31168:SF19">
    <property type="entry name" value="OS01G0683700 PROTEIN"/>
    <property type="match status" value="1"/>
</dbReference>
<sequence>MEKEQLEYVLVPLGLLVFLAYHVWLVHTILHNPLQTVIGLNAESRHQWVLAMMSDPLKNGVLAVQTIRNNIMASTLLSTTAITLSSLIGIFASGTWSSNDTAFTPYGTNGTSSIKHISVTICFLVAFLCNVQSIRYYCHVSFLITAPTLRDKGEYMEYISKTLNRGSHSWSIGLRAFYLSFPFFLWIYGPIPMFSCCCLTSLVLFFLDTTAKMTRNLHSNSFRKERGTHDVESAVEPHYYPLPANNLSPNSGVNHELDYVVVPLGLLVLGIYHVWLLYTILRHPSRTVIGLNAHSRYQWVLSIMADPLKNGVLGVQTIRNNIMASTLLATTAITLSSLIGVFANNDSDTKLVYGNKTSLNSSIKRLSISLCFLVAFLCNVQSIRYYAHVSFLITTPALKGKKDFIEYVAKTLNRGSYSWSLGLRAFYLSFPLVLWIYGPIPMFACCCLTSFILYFLDTTTQITRDLHTKSFNKRETEDMEAA</sequence>
<accession>A0A371HV20</accession>
<feature type="transmembrane region" description="Helical" evidence="1">
    <location>
        <begin position="6"/>
        <end position="26"/>
    </location>
</feature>
<feature type="transmembrane region" description="Helical" evidence="1">
    <location>
        <begin position="432"/>
        <end position="456"/>
    </location>
</feature>
<evidence type="ECO:0000313" key="2">
    <source>
        <dbReference type="EMBL" id="RDY06622.1"/>
    </source>
</evidence>
<feature type="transmembrane region" description="Helical" evidence="1">
    <location>
        <begin position="183"/>
        <end position="207"/>
    </location>
</feature>
<comment type="caution">
    <text evidence="2">The sequence shown here is derived from an EMBL/GenBank/DDBJ whole genome shotgun (WGS) entry which is preliminary data.</text>
</comment>
<name>A0A371HV20_MUCPR</name>
<dbReference type="OrthoDB" id="761598at2759"/>
<dbReference type="Proteomes" id="UP000257109">
    <property type="component" value="Unassembled WGS sequence"/>
</dbReference>
<organism evidence="2 3">
    <name type="scientific">Mucuna pruriens</name>
    <name type="common">Velvet bean</name>
    <name type="synonym">Dolichos pruriens</name>
    <dbReference type="NCBI Taxonomy" id="157652"/>
    <lineage>
        <taxon>Eukaryota</taxon>
        <taxon>Viridiplantae</taxon>
        <taxon>Streptophyta</taxon>
        <taxon>Embryophyta</taxon>
        <taxon>Tracheophyta</taxon>
        <taxon>Spermatophyta</taxon>
        <taxon>Magnoliopsida</taxon>
        <taxon>eudicotyledons</taxon>
        <taxon>Gunneridae</taxon>
        <taxon>Pentapetalae</taxon>
        <taxon>rosids</taxon>
        <taxon>fabids</taxon>
        <taxon>Fabales</taxon>
        <taxon>Fabaceae</taxon>
        <taxon>Papilionoideae</taxon>
        <taxon>50 kb inversion clade</taxon>
        <taxon>NPAAA clade</taxon>
        <taxon>indigoferoid/millettioid clade</taxon>
        <taxon>Phaseoleae</taxon>
        <taxon>Mucuna</taxon>
    </lineage>
</organism>
<protein>
    <submittedName>
        <fullName evidence="2">Uncharacterized protein</fullName>
    </submittedName>
</protein>
<evidence type="ECO:0000256" key="1">
    <source>
        <dbReference type="SAM" id="Phobius"/>
    </source>
</evidence>
<feature type="transmembrane region" description="Helical" evidence="1">
    <location>
        <begin position="113"/>
        <end position="131"/>
    </location>
</feature>
<keyword evidence="1" id="KW-1133">Transmembrane helix</keyword>
<feature type="transmembrane region" description="Helical" evidence="1">
    <location>
        <begin position="259"/>
        <end position="281"/>
    </location>
</feature>
<keyword evidence="3" id="KW-1185">Reference proteome</keyword>
<evidence type="ECO:0000313" key="3">
    <source>
        <dbReference type="Proteomes" id="UP000257109"/>
    </source>
</evidence>